<reference evidence="7 8" key="1">
    <citation type="journal article" date="2016" name="Nat. Commun.">
        <title>Thousands of microbial genomes shed light on interconnected biogeochemical processes in an aquifer system.</title>
        <authorList>
            <person name="Anantharaman K."/>
            <person name="Brown C.T."/>
            <person name="Hug L.A."/>
            <person name="Sharon I."/>
            <person name="Castelle C.J."/>
            <person name="Probst A.J."/>
            <person name="Thomas B.C."/>
            <person name="Singh A."/>
            <person name="Wilkins M.J."/>
            <person name="Karaoz U."/>
            <person name="Brodie E.L."/>
            <person name="Williams K.H."/>
            <person name="Hubbard S.S."/>
            <person name="Banfield J.F."/>
        </authorList>
    </citation>
    <scope>NUCLEOTIDE SEQUENCE [LARGE SCALE GENOMIC DNA]</scope>
</reference>
<accession>A0A1F7XK47</accession>
<keyword evidence="3 6" id="KW-0812">Transmembrane</keyword>
<keyword evidence="2" id="KW-0488">Methylation</keyword>
<dbReference type="PRINTS" id="PR00813">
    <property type="entry name" value="BCTERIALGSPG"/>
</dbReference>
<dbReference type="InterPro" id="IPR045584">
    <property type="entry name" value="Pilin-like"/>
</dbReference>
<comment type="caution">
    <text evidence="7">The sequence shown here is derived from an EMBL/GenBank/DDBJ whole genome shotgun (WGS) entry which is preliminary data.</text>
</comment>
<evidence type="ECO:0000256" key="2">
    <source>
        <dbReference type="ARBA" id="ARBA00022481"/>
    </source>
</evidence>
<evidence type="ECO:0000313" key="7">
    <source>
        <dbReference type="EMBL" id="OGM15380.1"/>
    </source>
</evidence>
<evidence type="ECO:0000256" key="3">
    <source>
        <dbReference type="ARBA" id="ARBA00022692"/>
    </source>
</evidence>
<dbReference type="Proteomes" id="UP000177382">
    <property type="component" value="Unassembled WGS sequence"/>
</dbReference>
<dbReference type="PROSITE" id="PS00409">
    <property type="entry name" value="PROKAR_NTER_METHYL"/>
    <property type="match status" value="1"/>
</dbReference>
<dbReference type="EMBL" id="MGFX01000006">
    <property type="protein sequence ID" value="OGM15380.1"/>
    <property type="molecule type" value="Genomic_DNA"/>
</dbReference>
<dbReference type="GO" id="GO:0015628">
    <property type="term" value="P:protein secretion by the type II secretion system"/>
    <property type="evidence" value="ECO:0007669"/>
    <property type="project" value="InterPro"/>
</dbReference>
<protein>
    <recommendedName>
        <fullName evidence="9">Type II secretion system protein GspG C-terminal domain-containing protein</fullName>
    </recommendedName>
</protein>
<evidence type="ECO:0000313" key="8">
    <source>
        <dbReference type="Proteomes" id="UP000177382"/>
    </source>
</evidence>
<sequence length="183" mass="20525">MPNKYQNSKFIFASLKYKFNWKLETGNWKLVRGFTLIELLLVISIIGILATFTLFYYPSAQKQARDAQRRSDIKQYQTLLETFAGSNNNLYPSRTTIRRPDELCGSCGAACPLGQLSCPRDPSSTTYEYSYLSNGTGSPNNTATQYVLWTTLENIPITTYWIVCSSGRTGTSTVVPPNSDCPI</sequence>
<evidence type="ECO:0000256" key="1">
    <source>
        <dbReference type="ARBA" id="ARBA00004167"/>
    </source>
</evidence>
<dbReference type="Gene3D" id="3.30.700.10">
    <property type="entry name" value="Glycoprotein, Type 4 Pilin"/>
    <property type="match status" value="1"/>
</dbReference>
<dbReference type="NCBIfam" id="TIGR02532">
    <property type="entry name" value="IV_pilin_GFxxxE"/>
    <property type="match status" value="1"/>
</dbReference>
<dbReference type="PANTHER" id="PTHR30093">
    <property type="entry name" value="GENERAL SECRETION PATHWAY PROTEIN G"/>
    <property type="match status" value="1"/>
</dbReference>
<feature type="transmembrane region" description="Helical" evidence="6">
    <location>
        <begin position="36"/>
        <end position="57"/>
    </location>
</feature>
<dbReference type="GO" id="GO:0015627">
    <property type="term" value="C:type II protein secretion system complex"/>
    <property type="evidence" value="ECO:0007669"/>
    <property type="project" value="InterPro"/>
</dbReference>
<keyword evidence="4 6" id="KW-1133">Transmembrane helix</keyword>
<evidence type="ECO:0000256" key="4">
    <source>
        <dbReference type="ARBA" id="ARBA00022989"/>
    </source>
</evidence>
<dbReference type="GO" id="GO:0016020">
    <property type="term" value="C:membrane"/>
    <property type="evidence" value="ECO:0007669"/>
    <property type="project" value="UniProtKB-SubCell"/>
</dbReference>
<evidence type="ECO:0000256" key="5">
    <source>
        <dbReference type="ARBA" id="ARBA00023136"/>
    </source>
</evidence>
<dbReference type="AlphaFoldDB" id="A0A1F7XK47"/>
<organism evidence="7 8">
    <name type="scientific">Candidatus Woesebacteria bacterium RBG_16_42_24</name>
    <dbReference type="NCBI Taxonomy" id="1802485"/>
    <lineage>
        <taxon>Bacteria</taxon>
        <taxon>Candidatus Woeseibacteriota</taxon>
    </lineage>
</organism>
<dbReference type="PANTHER" id="PTHR30093:SF44">
    <property type="entry name" value="TYPE II SECRETION SYSTEM CORE PROTEIN G"/>
    <property type="match status" value="1"/>
</dbReference>
<evidence type="ECO:0008006" key="9">
    <source>
        <dbReference type="Google" id="ProtNLM"/>
    </source>
</evidence>
<dbReference type="Pfam" id="PF07963">
    <property type="entry name" value="N_methyl"/>
    <property type="match status" value="1"/>
</dbReference>
<gene>
    <name evidence="7" type="ORF">A2V97_01995</name>
</gene>
<proteinExistence type="predicted"/>
<dbReference type="InterPro" id="IPR012902">
    <property type="entry name" value="N_methyl_site"/>
</dbReference>
<dbReference type="InterPro" id="IPR000983">
    <property type="entry name" value="Bac_GSPG_pilin"/>
</dbReference>
<dbReference type="STRING" id="1802485.A2V97_01995"/>
<name>A0A1F7XK47_9BACT</name>
<dbReference type="SUPFAM" id="SSF54523">
    <property type="entry name" value="Pili subunits"/>
    <property type="match status" value="1"/>
</dbReference>
<keyword evidence="5 6" id="KW-0472">Membrane</keyword>
<evidence type="ECO:0000256" key="6">
    <source>
        <dbReference type="SAM" id="Phobius"/>
    </source>
</evidence>
<comment type="subcellular location">
    <subcellularLocation>
        <location evidence="1">Membrane</location>
        <topology evidence="1">Single-pass membrane protein</topology>
    </subcellularLocation>
</comment>